<feature type="region of interest" description="Disordered" evidence="1">
    <location>
        <begin position="40"/>
        <end position="60"/>
    </location>
</feature>
<protein>
    <submittedName>
        <fullName evidence="2">Uncharacterized protein</fullName>
    </submittedName>
</protein>
<sequence length="60" mass="6806">MDRLEDLFCESFLHFVITGDVVAEVVELWEPRSEKIDQVGLLGDESRSGGRRATRRNGGR</sequence>
<proteinExistence type="predicted"/>
<organism evidence="2 3">
    <name type="scientific">Haloplanus aerogenes</name>
    <dbReference type="NCBI Taxonomy" id="660522"/>
    <lineage>
        <taxon>Archaea</taxon>
        <taxon>Methanobacteriati</taxon>
        <taxon>Methanobacteriota</taxon>
        <taxon>Stenosarchaea group</taxon>
        <taxon>Halobacteria</taxon>
        <taxon>Halobacteriales</taxon>
        <taxon>Haloferacaceae</taxon>
        <taxon>Haloplanus</taxon>
    </lineage>
</organism>
<evidence type="ECO:0000313" key="3">
    <source>
        <dbReference type="Proteomes" id="UP000282007"/>
    </source>
</evidence>
<dbReference type="KEGG" id="haer:DU502_11345"/>
<name>A0A3G8QWR7_9EURY</name>
<dbReference type="AlphaFoldDB" id="A0A3G8QWR7"/>
<accession>A0A3G8QWR7</accession>
<dbReference type="EMBL" id="CP034145">
    <property type="protein sequence ID" value="AZH25932.1"/>
    <property type="molecule type" value="Genomic_DNA"/>
</dbReference>
<keyword evidence="3" id="KW-1185">Reference proteome</keyword>
<dbReference type="Proteomes" id="UP000282007">
    <property type="component" value="Chromosome"/>
</dbReference>
<feature type="compositionally biased region" description="Basic residues" evidence="1">
    <location>
        <begin position="49"/>
        <end position="60"/>
    </location>
</feature>
<evidence type="ECO:0000313" key="2">
    <source>
        <dbReference type="EMBL" id="AZH25932.1"/>
    </source>
</evidence>
<gene>
    <name evidence="2" type="ORF">DU502_11345</name>
</gene>
<reference evidence="2 3" key="1">
    <citation type="submission" date="2018-07" db="EMBL/GenBank/DDBJ databases">
        <title>Genome sequences of Haloplanus aerogenes JCM 16430T.</title>
        <authorList>
            <person name="Kim Y.B."/>
            <person name="Roh S.W."/>
        </authorList>
    </citation>
    <scope>NUCLEOTIDE SEQUENCE [LARGE SCALE GENOMIC DNA]</scope>
    <source>
        <strain evidence="2 3">JCM 16430</strain>
    </source>
</reference>
<evidence type="ECO:0000256" key="1">
    <source>
        <dbReference type="SAM" id="MobiDB-lite"/>
    </source>
</evidence>